<dbReference type="GO" id="GO:0004803">
    <property type="term" value="F:transposase activity"/>
    <property type="evidence" value="ECO:0007669"/>
    <property type="project" value="InterPro"/>
</dbReference>
<organism evidence="2 3">
    <name type="scientific">Roseimicrobium gellanilyticum</name>
    <dbReference type="NCBI Taxonomy" id="748857"/>
    <lineage>
        <taxon>Bacteria</taxon>
        <taxon>Pseudomonadati</taxon>
        <taxon>Verrucomicrobiota</taxon>
        <taxon>Verrucomicrobiia</taxon>
        <taxon>Verrucomicrobiales</taxon>
        <taxon>Verrucomicrobiaceae</taxon>
        <taxon>Roseimicrobium</taxon>
    </lineage>
</organism>
<reference evidence="2 3" key="1">
    <citation type="submission" date="2018-06" db="EMBL/GenBank/DDBJ databases">
        <title>Genomic Encyclopedia of Type Strains, Phase IV (KMG-IV): sequencing the most valuable type-strain genomes for metagenomic binning, comparative biology and taxonomic classification.</title>
        <authorList>
            <person name="Goeker M."/>
        </authorList>
    </citation>
    <scope>NUCLEOTIDE SEQUENCE [LARGE SCALE GENOMIC DNA]</scope>
    <source>
        <strain evidence="2 3">DSM 25532</strain>
    </source>
</reference>
<feature type="domain" description="Transposase IS200-like" evidence="1">
    <location>
        <begin position="5"/>
        <end position="120"/>
    </location>
</feature>
<dbReference type="GO" id="GO:0006313">
    <property type="term" value="P:DNA transposition"/>
    <property type="evidence" value="ECO:0007669"/>
    <property type="project" value="InterPro"/>
</dbReference>
<dbReference type="OrthoDB" id="192312at2"/>
<comment type="caution">
    <text evidence="2">The sequence shown here is derived from an EMBL/GenBank/DDBJ whole genome shotgun (WGS) entry which is preliminary data.</text>
</comment>
<dbReference type="EMBL" id="QNRR01000021">
    <property type="protein sequence ID" value="RBP35517.1"/>
    <property type="molecule type" value="Genomic_DNA"/>
</dbReference>
<dbReference type="PANTHER" id="PTHR33360">
    <property type="entry name" value="TRANSPOSASE FOR INSERTION SEQUENCE ELEMENT IS200"/>
    <property type="match status" value="1"/>
</dbReference>
<dbReference type="SUPFAM" id="SSF143422">
    <property type="entry name" value="Transposase IS200-like"/>
    <property type="match status" value="1"/>
</dbReference>
<gene>
    <name evidence="2" type="ORF">DES53_12137</name>
</gene>
<dbReference type="SMART" id="SM01321">
    <property type="entry name" value="Y1_Tnp"/>
    <property type="match status" value="1"/>
</dbReference>
<name>A0A366H0Y0_9BACT</name>
<dbReference type="PANTHER" id="PTHR33360:SF2">
    <property type="entry name" value="TRANSPOSASE FOR INSERTION SEQUENCE ELEMENT IS200"/>
    <property type="match status" value="1"/>
</dbReference>
<proteinExistence type="predicted"/>
<dbReference type="Gene3D" id="3.30.70.1290">
    <property type="entry name" value="Transposase IS200-like"/>
    <property type="match status" value="1"/>
</dbReference>
<protein>
    <submittedName>
        <fullName evidence="2">REP element-mobilizing transposase RayT</fullName>
    </submittedName>
</protein>
<dbReference type="AlphaFoldDB" id="A0A366H0Y0"/>
<dbReference type="Proteomes" id="UP000253426">
    <property type="component" value="Unassembled WGS sequence"/>
</dbReference>
<evidence type="ECO:0000313" key="2">
    <source>
        <dbReference type="EMBL" id="RBP35517.1"/>
    </source>
</evidence>
<dbReference type="GO" id="GO:0003677">
    <property type="term" value="F:DNA binding"/>
    <property type="evidence" value="ECO:0007669"/>
    <property type="project" value="InterPro"/>
</dbReference>
<accession>A0A366H0Y0</accession>
<dbReference type="InterPro" id="IPR002686">
    <property type="entry name" value="Transposase_17"/>
</dbReference>
<keyword evidence="3" id="KW-1185">Reference proteome</keyword>
<dbReference type="InterPro" id="IPR036515">
    <property type="entry name" value="Transposase_17_sf"/>
</dbReference>
<dbReference type="RefSeq" id="WP_113962298.1">
    <property type="nucleotide sequence ID" value="NZ_QNRR01000021.1"/>
</dbReference>
<dbReference type="Pfam" id="PF01797">
    <property type="entry name" value="Y1_Tnp"/>
    <property type="match status" value="1"/>
</dbReference>
<sequence>MAQSLSKVLLHVVYSTKDRAPWLSDPVVRKDLYAYMASIMNAMDCPALLINGVADHVHTLCQLSRKVAICDLLEEIKKQPSKWLKTQGTSYQGFHWQAGYGVFSVSESKGEDVKAYIQNQEEHHRKVSFQDEFRRLCEKHAVPLDERYAWD</sequence>
<evidence type="ECO:0000259" key="1">
    <source>
        <dbReference type="SMART" id="SM01321"/>
    </source>
</evidence>
<evidence type="ECO:0000313" key="3">
    <source>
        <dbReference type="Proteomes" id="UP000253426"/>
    </source>
</evidence>